<accession>A0AB40AZQ8</accession>
<proteinExistence type="predicted"/>
<keyword evidence="2" id="KW-1185">Reference proteome</keyword>
<dbReference type="InterPro" id="IPR013103">
    <property type="entry name" value="RVT_2"/>
</dbReference>
<feature type="domain" description="Reverse transcriptase Ty1/copia-type" evidence="1">
    <location>
        <begin position="19"/>
        <end position="95"/>
    </location>
</feature>
<name>A0AB40AZQ8_DIOCR</name>
<evidence type="ECO:0000259" key="1">
    <source>
        <dbReference type="Pfam" id="PF07727"/>
    </source>
</evidence>
<sequence>MVYRKLLKGTRTLRCYDPYVDIVIYMSSSSKMLIKFKEEMLRTFEMPDLGLLRYFLGLEVKQKPGSLFVSQHKYAEDLLKKTGMLHSKAISTPMNSNEKLYMKDNSGNADSSRYRRIMGSLSYLTHTRQTLCTPLGWFLGSCKRLHHITWALLNKYYTIYQEQ</sequence>
<dbReference type="AlphaFoldDB" id="A0AB40AZQ8"/>
<dbReference type="Proteomes" id="UP001515500">
    <property type="component" value="Unplaced"/>
</dbReference>
<dbReference type="GeneID" id="120256336"/>
<reference evidence="3" key="1">
    <citation type="submission" date="2025-08" db="UniProtKB">
        <authorList>
            <consortium name="RefSeq"/>
        </authorList>
    </citation>
    <scope>IDENTIFICATION</scope>
</reference>
<dbReference type="Pfam" id="PF07727">
    <property type="entry name" value="RVT_2"/>
    <property type="match status" value="1"/>
</dbReference>
<dbReference type="RefSeq" id="XP_039119969.1">
    <property type="nucleotide sequence ID" value="XM_039264035.1"/>
</dbReference>
<evidence type="ECO:0000313" key="2">
    <source>
        <dbReference type="Proteomes" id="UP001515500"/>
    </source>
</evidence>
<organism evidence="2 3">
    <name type="scientific">Dioscorea cayennensis subsp. rotundata</name>
    <name type="common">White Guinea yam</name>
    <name type="synonym">Dioscorea rotundata</name>
    <dbReference type="NCBI Taxonomy" id="55577"/>
    <lineage>
        <taxon>Eukaryota</taxon>
        <taxon>Viridiplantae</taxon>
        <taxon>Streptophyta</taxon>
        <taxon>Embryophyta</taxon>
        <taxon>Tracheophyta</taxon>
        <taxon>Spermatophyta</taxon>
        <taxon>Magnoliopsida</taxon>
        <taxon>Liliopsida</taxon>
        <taxon>Dioscoreales</taxon>
        <taxon>Dioscoreaceae</taxon>
        <taxon>Dioscorea</taxon>
    </lineage>
</organism>
<gene>
    <name evidence="3" type="primary">LOC120256336</name>
</gene>
<evidence type="ECO:0000313" key="3">
    <source>
        <dbReference type="RefSeq" id="XP_039119969.1"/>
    </source>
</evidence>
<protein>
    <submittedName>
        <fullName evidence="3">Uncharacterized mitochondrial protein AtMg00810-like</fullName>
    </submittedName>
</protein>